<organism evidence="3 4">
    <name type="scientific">Cellulosimicrobium composti</name>
    <dbReference type="NCBI Taxonomy" id="2672572"/>
    <lineage>
        <taxon>Bacteria</taxon>
        <taxon>Bacillati</taxon>
        <taxon>Actinomycetota</taxon>
        <taxon>Actinomycetes</taxon>
        <taxon>Micrococcales</taxon>
        <taxon>Promicromonosporaceae</taxon>
        <taxon>Cellulosimicrobium</taxon>
    </lineage>
</organism>
<dbReference type="GO" id="GO:0016740">
    <property type="term" value="F:transferase activity"/>
    <property type="evidence" value="ECO:0007669"/>
    <property type="project" value="UniProtKB-KW"/>
</dbReference>
<name>A0A6N7ZGC2_9MICO</name>
<dbReference type="InterPro" id="IPR002575">
    <property type="entry name" value="Aminoglycoside_PTrfase"/>
</dbReference>
<reference evidence="3 4" key="1">
    <citation type="submission" date="2019-11" db="EMBL/GenBank/DDBJ databases">
        <title>Cellulosimicrobium composti sp. nov. isolated from a compost.</title>
        <authorList>
            <person name="Yang Y."/>
        </authorList>
    </citation>
    <scope>NUCLEOTIDE SEQUENCE [LARGE SCALE GENOMIC DNA]</scope>
    <source>
        <strain evidence="3 4">BIT-GX5</strain>
    </source>
</reference>
<evidence type="ECO:0000259" key="2">
    <source>
        <dbReference type="Pfam" id="PF01636"/>
    </source>
</evidence>
<dbReference type="Proteomes" id="UP000440668">
    <property type="component" value="Unassembled WGS sequence"/>
</dbReference>
<feature type="compositionally biased region" description="Basic residues" evidence="1">
    <location>
        <begin position="38"/>
        <end position="65"/>
    </location>
</feature>
<dbReference type="InterPro" id="IPR011009">
    <property type="entry name" value="Kinase-like_dom_sf"/>
</dbReference>
<dbReference type="Pfam" id="PF01636">
    <property type="entry name" value="APH"/>
    <property type="match status" value="1"/>
</dbReference>
<dbReference type="Gene3D" id="3.90.1200.10">
    <property type="match status" value="1"/>
</dbReference>
<feature type="region of interest" description="Disordered" evidence="1">
    <location>
        <begin position="35"/>
        <end position="78"/>
    </location>
</feature>
<evidence type="ECO:0000313" key="3">
    <source>
        <dbReference type="EMBL" id="MTG88507.1"/>
    </source>
</evidence>
<protein>
    <submittedName>
        <fullName evidence="3">Phosphotransferase</fullName>
    </submittedName>
</protein>
<dbReference type="AlphaFoldDB" id="A0A6N7ZGC2"/>
<dbReference type="EMBL" id="WMKA01000009">
    <property type="protein sequence ID" value="MTG88507.1"/>
    <property type="molecule type" value="Genomic_DNA"/>
</dbReference>
<accession>A0A6N7ZGC2</accession>
<comment type="caution">
    <text evidence="3">The sequence shown here is derived from an EMBL/GenBank/DDBJ whole genome shotgun (WGS) entry which is preliminary data.</text>
</comment>
<proteinExistence type="predicted"/>
<sequence>MGGSRSPSLRTAAPPAVRDVVSCWTSRAEALGCQRSAPGRRRALSRSPHRRRAARRGRVRARRHTVPATDRGSGISMPDDVALPAAEATGEVPVASGGGRLRWADLPLALRDELEAVAGGRVVQERSVTTGFSPGLASVLTFDDGSRLFVKAARTADEPVAADLHRAEAKVATRLPRAIPAPRFAWGHGDGDWIALAYDVVDGHVPTTPWDPDELDRVLATLVSVAAVPGARAMRLPPTGPDFADMATGWRALRDDPDPRLAEVVPWAAAHLDDLAEAERGALVACEGESFVHGDLRADNVLLTPEKVYLVDWPYASRGAAWLDLAMLLPSVVMQGVAGVSEPVTVSADAARRARGGAWAASTFAAHPLGRDVHPADLRSVVAGIAGYFLHSARKPAVPTIPRLRAFQRAQGVAAVAWLERLGL</sequence>
<keyword evidence="3" id="KW-0808">Transferase</keyword>
<feature type="domain" description="Aminoglycoside phosphotransferase" evidence="2">
    <location>
        <begin position="143"/>
        <end position="337"/>
    </location>
</feature>
<gene>
    <name evidence="3" type="ORF">GJV82_06040</name>
</gene>
<dbReference type="SUPFAM" id="SSF56112">
    <property type="entry name" value="Protein kinase-like (PK-like)"/>
    <property type="match status" value="1"/>
</dbReference>
<evidence type="ECO:0000313" key="4">
    <source>
        <dbReference type="Proteomes" id="UP000440668"/>
    </source>
</evidence>
<evidence type="ECO:0000256" key="1">
    <source>
        <dbReference type="SAM" id="MobiDB-lite"/>
    </source>
</evidence>